<evidence type="ECO:0000313" key="4">
    <source>
        <dbReference type="EMBL" id="SJZ92359.1"/>
    </source>
</evidence>
<proteinExistence type="predicted"/>
<dbReference type="GO" id="GO:0003700">
    <property type="term" value="F:DNA-binding transcription factor activity"/>
    <property type="evidence" value="ECO:0007669"/>
    <property type="project" value="TreeGrafter"/>
</dbReference>
<feature type="DNA-binding region" description="H-T-H motif" evidence="2">
    <location>
        <begin position="31"/>
        <end position="50"/>
    </location>
</feature>
<evidence type="ECO:0000313" key="5">
    <source>
        <dbReference type="Proteomes" id="UP000189933"/>
    </source>
</evidence>
<keyword evidence="1 2" id="KW-0238">DNA-binding</keyword>
<dbReference type="InterPro" id="IPR009057">
    <property type="entry name" value="Homeodomain-like_sf"/>
</dbReference>
<dbReference type="PROSITE" id="PS01081">
    <property type="entry name" value="HTH_TETR_1"/>
    <property type="match status" value="1"/>
</dbReference>
<dbReference type="InterPro" id="IPR050109">
    <property type="entry name" value="HTH-type_TetR-like_transc_reg"/>
</dbReference>
<dbReference type="RefSeq" id="WP_159071776.1">
    <property type="nucleotide sequence ID" value="NZ_FUXM01000012.1"/>
</dbReference>
<evidence type="ECO:0000256" key="2">
    <source>
        <dbReference type="PROSITE-ProRule" id="PRU00335"/>
    </source>
</evidence>
<dbReference type="PANTHER" id="PTHR30055:SF226">
    <property type="entry name" value="HTH-TYPE TRANSCRIPTIONAL REGULATOR PKSA"/>
    <property type="match status" value="1"/>
</dbReference>
<dbReference type="OrthoDB" id="9780824at2"/>
<dbReference type="Gene3D" id="1.10.357.10">
    <property type="entry name" value="Tetracycline Repressor, domain 2"/>
    <property type="match status" value="1"/>
</dbReference>
<evidence type="ECO:0000259" key="3">
    <source>
        <dbReference type="PROSITE" id="PS50977"/>
    </source>
</evidence>
<dbReference type="AlphaFoldDB" id="A0A1T4PLL1"/>
<dbReference type="Pfam" id="PF00440">
    <property type="entry name" value="TetR_N"/>
    <property type="match status" value="1"/>
</dbReference>
<dbReference type="PRINTS" id="PR00455">
    <property type="entry name" value="HTHTETR"/>
</dbReference>
<dbReference type="InterPro" id="IPR001647">
    <property type="entry name" value="HTH_TetR"/>
</dbReference>
<dbReference type="GO" id="GO:0000976">
    <property type="term" value="F:transcription cis-regulatory region binding"/>
    <property type="evidence" value="ECO:0007669"/>
    <property type="project" value="TreeGrafter"/>
</dbReference>
<dbReference type="InterPro" id="IPR023772">
    <property type="entry name" value="DNA-bd_HTH_TetR-type_CS"/>
</dbReference>
<accession>A0A1T4PLL1</accession>
<gene>
    <name evidence="4" type="ORF">SAMN02745885_01326</name>
</gene>
<organism evidence="4 5">
    <name type="scientific">Carboxydocella sporoproducens DSM 16521</name>
    <dbReference type="NCBI Taxonomy" id="1121270"/>
    <lineage>
        <taxon>Bacteria</taxon>
        <taxon>Bacillati</taxon>
        <taxon>Bacillota</taxon>
        <taxon>Clostridia</taxon>
        <taxon>Eubacteriales</taxon>
        <taxon>Clostridiales Family XVI. Incertae Sedis</taxon>
        <taxon>Carboxydocella</taxon>
    </lineage>
</organism>
<feature type="domain" description="HTH tetR-type" evidence="3">
    <location>
        <begin position="8"/>
        <end position="68"/>
    </location>
</feature>
<dbReference type="PROSITE" id="PS50977">
    <property type="entry name" value="HTH_TETR_2"/>
    <property type="match status" value="1"/>
</dbReference>
<dbReference type="PANTHER" id="PTHR30055">
    <property type="entry name" value="HTH-TYPE TRANSCRIPTIONAL REGULATOR RUTR"/>
    <property type="match status" value="1"/>
</dbReference>
<dbReference type="SUPFAM" id="SSF46689">
    <property type="entry name" value="Homeodomain-like"/>
    <property type="match status" value="1"/>
</dbReference>
<dbReference type="EMBL" id="FUXM01000012">
    <property type="protein sequence ID" value="SJZ92359.1"/>
    <property type="molecule type" value="Genomic_DNA"/>
</dbReference>
<dbReference type="SUPFAM" id="SSF48498">
    <property type="entry name" value="Tetracyclin repressor-like, C-terminal domain"/>
    <property type="match status" value="1"/>
</dbReference>
<sequence length="202" mass="22885">MARTRKGEETRQRILAAALKLFSARGYAGTSTREIAREAGVAEGTIFHYFPTKKALLQGVLEPIMISSLMRTWAETEQLPLAQALEKILRQRLTIIEKNQELFKLILLEAALQPELREYLLKEIILPLRAAVLEFLEKKLDREKLRPVNRTALVQILLGAMVSSLMYKGLLKPALPEEPEMDKMIAEMIKIIMEGVTNDEGS</sequence>
<evidence type="ECO:0000256" key="1">
    <source>
        <dbReference type="ARBA" id="ARBA00023125"/>
    </source>
</evidence>
<dbReference type="InterPro" id="IPR036271">
    <property type="entry name" value="Tet_transcr_reg_TetR-rel_C_sf"/>
</dbReference>
<keyword evidence="5" id="KW-1185">Reference proteome</keyword>
<name>A0A1T4PLL1_9FIRM</name>
<protein>
    <submittedName>
        <fullName evidence="4">Transcriptional regulator, TetR family</fullName>
    </submittedName>
</protein>
<dbReference type="Proteomes" id="UP000189933">
    <property type="component" value="Unassembled WGS sequence"/>
</dbReference>
<reference evidence="5" key="1">
    <citation type="submission" date="2017-02" db="EMBL/GenBank/DDBJ databases">
        <authorList>
            <person name="Varghese N."/>
            <person name="Submissions S."/>
        </authorList>
    </citation>
    <scope>NUCLEOTIDE SEQUENCE [LARGE SCALE GENOMIC DNA]</scope>
    <source>
        <strain evidence="5">DSM 16521</strain>
    </source>
</reference>